<name>A0A835YL64_9CHLO</name>
<dbReference type="InterPro" id="IPR052506">
    <property type="entry name" value="Bact_Fn-Binding"/>
</dbReference>
<dbReference type="EMBL" id="JAEHOE010000006">
    <property type="protein sequence ID" value="KAG2499714.1"/>
    <property type="molecule type" value="Genomic_DNA"/>
</dbReference>
<organism evidence="2 3">
    <name type="scientific">Edaphochlamys debaryana</name>
    <dbReference type="NCBI Taxonomy" id="47281"/>
    <lineage>
        <taxon>Eukaryota</taxon>
        <taxon>Viridiplantae</taxon>
        <taxon>Chlorophyta</taxon>
        <taxon>core chlorophytes</taxon>
        <taxon>Chlorophyceae</taxon>
        <taxon>CS clade</taxon>
        <taxon>Chlamydomonadales</taxon>
        <taxon>Chlamydomonadales incertae sedis</taxon>
        <taxon>Edaphochlamys</taxon>
    </lineage>
</organism>
<reference evidence="2" key="1">
    <citation type="journal article" date="2020" name="bioRxiv">
        <title>Comparative genomics of Chlamydomonas.</title>
        <authorList>
            <person name="Craig R.J."/>
            <person name="Hasan A.R."/>
            <person name="Ness R.W."/>
            <person name="Keightley P.D."/>
        </authorList>
    </citation>
    <scope>NUCLEOTIDE SEQUENCE</scope>
    <source>
        <strain evidence="2">CCAP 11/70</strain>
    </source>
</reference>
<evidence type="ECO:0000256" key="1">
    <source>
        <dbReference type="SAM" id="MobiDB-lite"/>
    </source>
</evidence>
<evidence type="ECO:0000313" key="3">
    <source>
        <dbReference type="Proteomes" id="UP000612055"/>
    </source>
</evidence>
<evidence type="ECO:0000313" key="2">
    <source>
        <dbReference type="EMBL" id="KAG2499714.1"/>
    </source>
</evidence>
<keyword evidence="3" id="KW-1185">Reference proteome</keyword>
<feature type="region of interest" description="Disordered" evidence="1">
    <location>
        <begin position="543"/>
        <end position="632"/>
    </location>
</feature>
<accession>A0A835YL64</accession>
<dbReference type="PANTHER" id="PTHR48234">
    <property type="entry name" value="GH09231P"/>
    <property type="match status" value="1"/>
</dbReference>
<dbReference type="Proteomes" id="UP000612055">
    <property type="component" value="Unassembled WGS sequence"/>
</dbReference>
<dbReference type="PRINTS" id="PR01217">
    <property type="entry name" value="PRICHEXTENSN"/>
</dbReference>
<feature type="compositionally biased region" description="Pro residues" evidence="1">
    <location>
        <begin position="545"/>
        <end position="624"/>
    </location>
</feature>
<protein>
    <submittedName>
        <fullName evidence="2">Uncharacterized protein</fullName>
    </submittedName>
</protein>
<proteinExistence type="predicted"/>
<comment type="caution">
    <text evidence="2">The sequence shown here is derived from an EMBL/GenBank/DDBJ whole genome shotgun (WGS) entry which is preliminary data.</text>
</comment>
<sequence>MLGAPYAALAACADYSSYDYSDYQSQHSSSHSEGWAVQFDVAASAYGWTASVGGGYSEQFANEEDFKTAQKKASAYRSSNCGSSDITSANDARVQELAQSYLACLKLYESGLRVTQTQGWSGRSLALDLFFVPATGGGHTAYVTGIEILCTLTDNAPTDSWTDIFVFTTATGTYHAQLYNRASTSSRNRIATLQQKAASLTNTLHPDPATKTLTVDSLCIGSGCLVPNGAVLDWVNTNSTPPNLITKMDFNPAANDRLRIYSKTPNPAPNTTQPKYFYVNRNNGWGMMQAPNEPIGLIIADRYCIDGQEPARQCAGSFDPTCTNWIDTPSVSATRVGDLRGKIKVICPESIPFLKGYRYANGSSYQSQKSSGQSSGWAFDFDVAAGGMGWGGEASGGGSSYMKTEQQFNQAQKYASSYYSTSCTQSSITSSDNSNVQSLSQFIEPAVYASYIACLKLYQQGVSVTQSIASTDNRLVSFDITSTSPYRVYMQGLRIFPPGAANCTRSGVNGWRSALEVDPEGGEHEASGAADTGLRNQMRRLLQAPKPPSPRPPGPPRPPLPPPKPPGPPKPKPPSPPKPGSPKPPSPPKPPAPKPPSPPKPPAPKPPSPPKPPLPPPRPRPPSPLGGGPDPFRFLMEQSVKYTIICQVTDLAPPSGYVDIWLSTSVSGAYHTVIWNAPEKDFRTEVLETESIIEDLAQYIPLDRSGNFNPPKVCVGPACLTGDENVLKFSDRTAPNSTLLELDIRGDKTSATDNLMKVFTAPGGVPARAPFFYVRRDKTSGVLAPANVFNNWPNGPNIGRLTADMVCTNGTDCIYSFTPICRTLTTPYQPATTVKQLAGLSMYCGDAGYPREHLGSMRMESDGFGRLRYRYTCCRYPKFTFGPIFIPGGGIFG</sequence>
<gene>
    <name evidence="2" type="ORF">HYH03_002649</name>
</gene>
<dbReference type="AlphaFoldDB" id="A0A835YL64"/>
<dbReference type="PANTHER" id="PTHR48234:SF1">
    <property type="entry name" value="SEA DOMAIN-CONTAINING PROTEIN-RELATED"/>
    <property type="match status" value="1"/>
</dbReference>